<dbReference type="Pfam" id="PF12214">
    <property type="entry name" value="TPX2_importin"/>
    <property type="match status" value="1"/>
</dbReference>
<keyword evidence="4" id="KW-1185">Reference proteome</keyword>
<feature type="region of interest" description="Disordered" evidence="1">
    <location>
        <begin position="181"/>
        <end position="221"/>
    </location>
</feature>
<comment type="caution">
    <text evidence="3">The sequence shown here is derived from an EMBL/GenBank/DDBJ whole genome shotgun (WGS) entry which is preliminary data.</text>
</comment>
<dbReference type="InterPro" id="IPR027330">
    <property type="entry name" value="TPX2_central_dom"/>
</dbReference>
<dbReference type="OrthoDB" id="1684416at2759"/>
<dbReference type="GO" id="GO:0060236">
    <property type="term" value="P:regulation of mitotic spindle organization"/>
    <property type="evidence" value="ECO:0007669"/>
    <property type="project" value="InterPro"/>
</dbReference>
<dbReference type="AlphaFoldDB" id="A0A8T2TZK6"/>
<dbReference type="Proteomes" id="UP000825935">
    <property type="component" value="Chromosome 9"/>
</dbReference>
<name>A0A8T2TZK6_CERRI</name>
<feature type="compositionally biased region" description="Basic and acidic residues" evidence="1">
    <location>
        <begin position="209"/>
        <end position="221"/>
    </location>
</feature>
<evidence type="ECO:0000259" key="2">
    <source>
        <dbReference type="Pfam" id="PF12214"/>
    </source>
</evidence>
<dbReference type="GO" id="GO:0005874">
    <property type="term" value="C:microtubule"/>
    <property type="evidence" value="ECO:0007669"/>
    <property type="project" value="InterPro"/>
</dbReference>
<dbReference type="EMBL" id="CM035414">
    <property type="protein sequence ID" value="KAH7428887.1"/>
    <property type="molecule type" value="Genomic_DNA"/>
</dbReference>
<organism evidence="3 4">
    <name type="scientific">Ceratopteris richardii</name>
    <name type="common">Triangle waterfern</name>
    <dbReference type="NCBI Taxonomy" id="49495"/>
    <lineage>
        <taxon>Eukaryota</taxon>
        <taxon>Viridiplantae</taxon>
        <taxon>Streptophyta</taxon>
        <taxon>Embryophyta</taxon>
        <taxon>Tracheophyta</taxon>
        <taxon>Polypodiopsida</taxon>
        <taxon>Polypodiidae</taxon>
        <taxon>Polypodiales</taxon>
        <taxon>Pteridineae</taxon>
        <taxon>Pteridaceae</taxon>
        <taxon>Parkerioideae</taxon>
        <taxon>Ceratopteris</taxon>
    </lineage>
</organism>
<sequence>MSTGTETRNLPVAEFRIDLKYEFSAPKYFDFCAGETEEEAAAAERWFAGAIGHPISPLVGKVKRVEELSKGCSLEEYIEVQKLVARVTPEISSEATKANMLSDIKEDSQIGHPHVTSLIIKEIGALSEAVNAASETGVEKCKEVSKEEPCTPKEQVPQRFAELQSVNGNKKSGLVVPSRWKHQGPYKHGTVNQLQASGASSRSRAIKRSLNESKKDGPDCETRTIKKQKHEGHQTMNAKTPCCTIPLSMSRQYHLNTEKQPSKRQKLEGGQFGQVMHSKIPQTTLSLTVPQEFHFHTDKRAYGHSHCIANSQGSSSSMPYIPVAEMVQRFQMNILADFKTQDKAGMPRKRNLKLTHPKEPMLGTSLRTRPLTVKSFIEQEEELLANLPKFKARPLNKRILLGPTLLPPPRSIPQLPEFQEFTFKTMERALMHQHDHSVTPMTVSIHQLSNKERSGFARREVNQERLRTVKELEQQLAAMPKLRARQPDTILSSRGETGVSTVPEYHITVPKKLNENQMFQENVIPFQSQMQQMSRESMIGQVHSERVRKPLGEIQQQKIFGNATQLAKHNYTSLLSHSKVGFHSEEFPVHTRSMKELRQHLTPARVTDAQTPMTTFPVYFMR</sequence>
<dbReference type="InterPro" id="IPR009675">
    <property type="entry name" value="TPX2_fam"/>
</dbReference>
<reference evidence="3" key="1">
    <citation type="submission" date="2021-08" db="EMBL/GenBank/DDBJ databases">
        <title>WGS assembly of Ceratopteris richardii.</title>
        <authorList>
            <person name="Marchant D.B."/>
            <person name="Chen G."/>
            <person name="Jenkins J."/>
            <person name="Shu S."/>
            <person name="Leebens-Mack J."/>
            <person name="Grimwood J."/>
            <person name="Schmutz J."/>
            <person name="Soltis P."/>
            <person name="Soltis D."/>
            <person name="Chen Z.-H."/>
        </authorList>
    </citation>
    <scope>NUCLEOTIDE SEQUENCE</scope>
    <source>
        <strain evidence="3">Whitten #5841</strain>
        <tissue evidence="3">Leaf</tissue>
    </source>
</reference>
<gene>
    <name evidence="3" type="ORF">KP509_09G021700</name>
</gene>
<feature type="domain" description="TPX2 central" evidence="2">
    <location>
        <begin position="352"/>
        <end position="512"/>
    </location>
</feature>
<dbReference type="OMA" id="STREIMD"/>
<dbReference type="PANTHER" id="PTHR14326:SF44">
    <property type="entry name" value="TARGETING PROTEIN FOR XKLP2"/>
    <property type="match status" value="1"/>
</dbReference>
<evidence type="ECO:0000313" key="3">
    <source>
        <dbReference type="EMBL" id="KAH7428887.1"/>
    </source>
</evidence>
<proteinExistence type="predicted"/>
<feature type="compositionally biased region" description="Polar residues" evidence="1">
    <location>
        <begin position="190"/>
        <end position="203"/>
    </location>
</feature>
<protein>
    <recommendedName>
        <fullName evidence="2">TPX2 central domain-containing protein</fullName>
    </recommendedName>
</protein>
<dbReference type="PANTHER" id="PTHR14326">
    <property type="entry name" value="TARGETING PROTEIN FOR XKLP2"/>
    <property type="match status" value="1"/>
</dbReference>
<evidence type="ECO:0000313" key="4">
    <source>
        <dbReference type="Proteomes" id="UP000825935"/>
    </source>
</evidence>
<accession>A0A8T2TZK6</accession>
<evidence type="ECO:0000256" key="1">
    <source>
        <dbReference type="SAM" id="MobiDB-lite"/>
    </source>
</evidence>
<dbReference type="GO" id="GO:0005819">
    <property type="term" value="C:spindle"/>
    <property type="evidence" value="ECO:0007669"/>
    <property type="project" value="InterPro"/>
</dbReference>